<gene>
    <name evidence="3" type="ORF">HINF_LOCUS32751</name>
    <name evidence="2" type="ORF">HINF_LOCUS46930</name>
</gene>
<feature type="compositionally biased region" description="Basic and acidic residues" evidence="1">
    <location>
        <begin position="322"/>
        <end position="341"/>
    </location>
</feature>
<name>A0AA86QXF2_9EUKA</name>
<dbReference type="AlphaFoldDB" id="A0AA86QXF2"/>
<comment type="caution">
    <text evidence="2">The sequence shown here is derived from an EMBL/GenBank/DDBJ whole genome shotgun (WGS) entry which is preliminary data.</text>
</comment>
<reference evidence="2" key="1">
    <citation type="submission" date="2023-06" db="EMBL/GenBank/DDBJ databases">
        <authorList>
            <person name="Kurt Z."/>
        </authorList>
    </citation>
    <scope>NUCLEOTIDE SEQUENCE</scope>
</reference>
<accession>A0AA86QXF2</accession>
<dbReference type="EMBL" id="CAXDID020000112">
    <property type="protein sequence ID" value="CAL6029874.1"/>
    <property type="molecule type" value="Genomic_DNA"/>
</dbReference>
<organism evidence="2">
    <name type="scientific">Hexamita inflata</name>
    <dbReference type="NCBI Taxonomy" id="28002"/>
    <lineage>
        <taxon>Eukaryota</taxon>
        <taxon>Metamonada</taxon>
        <taxon>Diplomonadida</taxon>
        <taxon>Hexamitidae</taxon>
        <taxon>Hexamitinae</taxon>
        <taxon>Hexamita</taxon>
    </lineage>
</organism>
<feature type="region of interest" description="Disordered" evidence="1">
    <location>
        <begin position="292"/>
        <end position="341"/>
    </location>
</feature>
<protein>
    <submittedName>
        <fullName evidence="2">Uncharacterized protein</fullName>
    </submittedName>
</protein>
<feature type="compositionally biased region" description="Acidic residues" evidence="1">
    <location>
        <begin position="305"/>
        <end position="317"/>
    </location>
</feature>
<dbReference type="EMBL" id="CATOUU010000916">
    <property type="protein sequence ID" value="CAI9959285.1"/>
    <property type="molecule type" value="Genomic_DNA"/>
</dbReference>
<evidence type="ECO:0000313" key="4">
    <source>
        <dbReference type="Proteomes" id="UP001642409"/>
    </source>
</evidence>
<evidence type="ECO:0000256" key="1">
    <source>
        <dbReference type="SAM" id="MobiDB-lite"/>
    </source>
</evidence>
<reference evidence="3 4" key="2">
    <citation type="submission" date="2024-07" db="EMBL/GenBank/DDBJ databases">
        <authorList>
            <person name="Akdeniz Z."/>
        </authorList>
    </citation>
    <scope>NUCLEOTIDE SEQUENCE [LARGE SCALE GENOMIC DNA]</scope>
</reference>
<dbReference type="Proteomes" id="UP001642409">
    <property type="component" value="Unassembled WGS sequence"/>
</dbReference>
<sequence>MQINLSNMSKVIKISKQPCVYCCVGKNGVYFFELQNDQSIQLHVSYWPQFIPEDISNFELVICSGTVYIQASTYLFGLSNLNFSFITNIPVKSDFRCRIFAFEDSLYISNGLQLFILQYGVFTPIYKLKGFLYSFCERLFLVDGSNICKLNSEFKVEKIIARDMPHEVKIRRNNVLVLKTDTHEYSFCVVNLMNGDYKRCNIKNYGCLDDNHLGYCGFQLQRPIVEIVQDDKLKNEMLREYNSYLDEQTSRFKQYQKLIKILEQQQKIHASSISSLKICNIQNYQSESEYEYETSSNQLNNSSLEESEEEDQLENEQSEVNTENKKYYDEKQSKDDEKQRQQEAIDYLSQMFNNVKTYNKIIESSSESQNQEEEEYINELLEQIESTYEECYEGEYNQTELDINLYYNKSLNLRESIEDLSVSRSRLMHVVKLMPSINIYAVFENNKMRIINQRAEVLKSIDIDFDFYPGAYFNDKKSVFGAQYYQTVLWNGEIYLQYFDKVMKYCGGKLCLVANIPNLNNHTTSYYGRLFVCNNELCVSNNNGYIYFLNQRTSKIQAFDLLPWSQHGMFIQFADIVYNLYYDNVYQVIDGGEQLELVCKVPEATILSFAQGGIIVLQSKDGSIVYVINMITKQCTKINGQNKRDIFTQYNIQSELKLGDTGLQLSYGQQVELFGRSQPYTIKNIYLQYARYYRCQVQHKEFIKEFSSILTFNRLLDASNTQFEDNVRHHEWIYINHERQIQWKLQKMKVQKKDYDFKFQKICFNFSNLLKSLTE</sequence>
<evidence type="ECO:0000313" key="2">
    <source>
        <dbReference type="EMBL" id="CAI9959285.1"/>
    </source>
</evidence>
<keyword evidence="4" id="KW-1185">Reference proteome</keyword>
<evidence type="ECO:0000313" key="3">
    <source>
        <dbReference type="EMBL" id="CAL6029874.1"/>
    </source>
</evidence>
<feature type="compositionally biased region" description="Low complexity" evidence="1">
    <location>
        <begin position="292"/>
        <end position="304"/>
    </location>
</feature>
<proteinExistence type="predicted"/>